<dbReference type="Proteomes" id="UP000500938">
    <property type="component" value="Chromosome"/>
</dbReference>
<proteinExistence type="predicted"/>
<name>A0A6M4IM12_9BACT</name>
<sequence>MTDSTADFAPDLPPSHIEVPEATATDLRRLDTVRNDLLRVHRGLLEAERNRYEKQHGRIANNSAFLQLVINDPWFDWLRPMGQMVLLIDERTSDKKQPLGSVEANALFEQALALLKADADGDAFQRLFLQSIQSSPELAVLVRQVAKGIAGL</sequence>
<organism evidence="1 2">
    <name type="scientific">Gemmatimonas groenlandica</name>
    <dbReference type="NCBI Taxonomy" id="2732249"/>
    <lineage>
        <taxon>Bacteria</taxon>
        <taxon>Pseudomonadati</taxon>
        <taxon>Gemmatimonadota</taxon>
        <taxon>Gemmatimonadia</taxon>
        <taxon>Gemmatimonadales</taxon>
        <taxon>Gemmatimonadaceae</taxon>
        <taxon>Gemmatimonas</taxon>
    </lineage>
</organism>
<dbReference type="EMBL" id="CP053085">
    <property type="protein sequence ID" value="QJR35700.1"/>
    <property type="molecule type" value="Genomic_DNA"/>
</dbReference>
<protein>
    <submittedName>
        <fullName evidence="1">Uncharacterized protein</fullName>
    </submittedName>
</protein>
<accession>A0A6M4IM12</accession>
<keyword evidence="2" id="KW-1185">Reference proteome</keyword>
<reference evidence="1 2" key="1">
    <citation type="submission" date="2020-05" db="EMBL/GenBank/DDBJ databases">
        <title>Complete genome sequence of Gemmatimonas greenlandica TET16.</title>
        <authorList>
            <person name="Zeng Y."/>
        </authorList>
    </citation>
    <scope>NUCLEOTIDE SEQUENCE [LARGE SCALE GENOMIC DNA]</scope>
    <source>
        <strain evidence="1 2">TET16</strain>
    </source>
</reference>
<dbReference type="KEGG" id="ggr:HKW67_09345"/>
<dbReference type="AlphaFoldDB" id="A0A6M4IM12"/>
<evidence type="ECO:0000313" key="2">
    <source>
        <dbReference type="Proteomes" id="UP000500938"/>
    </source>
</evidence>
<dbReference type="RefSeq" id="WP_171225131.1">
    <property type="nucleotide sequence ID" value="NZ_CP053085.1"/>
</dbReference>
<evidence type="ECO:0000313" key="1">
    <source>
        <dbReference type="EMBL" id="QJR35700.1"/>
    </source>
</evidence>
<gene>
    <name evidence="1" type="ORF">HKW67_09345</name>
</gene>